<dbReference type="Proteomes" id="UP001283361">
    <property type="component" value="Unassembled WGS sequence"/>
</dbReference>
<name>A0AAE1EEC4_9GAST</name>
<evidence type="ECO:0000313" key="2">
    <source>
        <dbReference type="EMBL" id="KAK3803747.1"/>
    </source>
</evidence>
<comment type="caution">
    <text evidence="2">The sequence shown here is derived from an EMBL/GenBank/DDBJ whole genome shotgun (WGS) entry which is preliminary data.</text>
</comment>
<feature type="compositionally biased region" description="Basic and acidic residues" evidence="1">
    <location>
        <begin position="489"/>
        <end position="501"/>
    </location>
</feature>
<feature type="compositionally biased region" description="Basic residues" evidence="1">
    <location>
        <begin position="511"/>
        <end position="521"/>
    </location>
</feature>
<feature type="region of interest" description="Disordered" evidence="1">
    <location>
        <begin position="72"/>
        <end position="167"/>
    </location>
</feature>
<evidence type="ECO:0000313" key="3">
    <source>
        <dbReference type="Proteomes" id="UP001283361"/>
    </source>
</evidence>
<proteinExistence type="predicted"/>
<organism evidence="2 3">
    <name type="scientific">Elysia crispata</name>
    <name type="common">lettuce slug</name>
    <dbReference type="NCBI Taxonomy" id="231223"/>
    <lineage>
        <taxon>Eukaryota</taxon>
        <taxon>Metazoa</taxon>
        <taxon>Spiralia</taxon>
        <taxon>Lophotrochozoa</taxon>
        <taxon>Mollusca</taxon>
        <taxon>Gastropoda</taxon>
        <taxon>Heterobranchia</taxon>
        <taxon>Euthyneura</taxon>
        <taxon>Panpulmonata</taxon>
        <taxon>Sacoglossa</taxon>
        <taxon>Placobranchoidea</taxon>
        <taxon>Plakobranchidae</taxon>
        <taxon>Elysia</taxon>
    </lineage>
</organism>
<evidence type="ECO:0000256" key="1">
    <source>
        <dbReference type="SAM" id="MobiDB-lite"/>
    </source>
</evidence>
<sequence>MTSPKFLLLGSGVDVCRALIDHSHVNSVKLSRSVYSQIEKCPEFEFSSREPEWITCNGTDIEAYSLIGRQAGSGQTVSSDTSVDSGVFVDGSGSSSGARDSEETRPRRPVRPTLLHGGQQRQPDTDRGRSSLGMTTRRRSYSSDGANRKSSSVRDINRRHTASDFRQSQLAMTVTLPRISEDSDTAHSAGELRQLVPGEPPAKGGHVCSLTHDVEDGTDRTGSEVVGLHQTGELCLSGPHSNNVAALEQKMRSSNSPTWHRNILQSFSSSAVPLETPPGRTVAQHEHYIASRTDIAFEDAEVSREHGFQGCPPLRPLDITYRQSFSTTDHHKATVISSIATVPSSELETGAIVGTGSPKFYKPRELRFESPDPICLASHECVSVRSGSSSCSDSQGDLSSSAHPGTGQVLPAGKEAESREPWAYSGLADREGNMSSIPHEVIVQIERAAVSFATPTRTDPPTSVGQLDPPVSISQQTAQERSLMGVDTPRSHVEHQSDLRPQHGSSDITKNLKKNNRVHPL</sequence>
<gene>
    <name evidence="2" type="ORF">RRG08_029675</name>
</gene>
<dbReference type="EMBL" id="JAWDGP010000091">
    <property type="protein sequence ID" value="KAK3803747.1"/>
    <property type="molecule type" value="Genomic_DNA"/>
</dbReference>
<reference evidence="2" key="1">
    <citation type="journal article" date="2023" name="G3 (Bethesda)">
        <title>A reference genome for the long-term kleptoplast-retaining sea slug Elysia crispata morphotype clarki.</title>
        <authorList>
            <person name="Eastman K.E."/>
            <person name="Pendleton A.L."/>
            <person name="Shaikh M.A."/>
            <person name="Suttiyut T."/>
            <person name="Ogas R."/>
            <person name="Tomko P."/>
            <person name="Gavelis G."/>
            <person name="Widhalm J.R."/>
            <person name="Wisecaver J.H."/>
        </authorList>
    </citation>
    <scope>NUCLEOTIDE SEQUENCE</scope>
    <source>
        <strain evidence="2">ECLA1</strain>
    </source>
</reference>
<feature type="compositionally biased region" description="Low complexity" evidence="1">
    <location>
        <begin position="72"/>
        <end position="97"/>
    </location>
</feature>
<dbReference type="AlphaFoldDB" id="A0AAE1EEC4"/>
<accession>A0AAE1EEC4</accession>
<feature type="region of interest" description="Disordered" evidence="1">
    <location>
        <begin position="385"/>
        <end position="420"/>
    </location>
</feature>
<feature type="region of interest" description="Disordered" evidence="1">
    <location>
        <begin position="480"/>
        <end position="521"/>
    </location>
</feature>
<feature type="compositionally biased region" description="Low complexity" evidence="1">
    <location>
        <begin position="385"/>
        <end position="401"/>
    </location>
</feature>
<protein>
    <submittedName>
        <fullName evidence="2">Uncharacterized protein</fullName>
    </submittedName>
</protein>
<keyword evidence="3" id="KW-1185">Reference proteome</keyword>
<feature type="compositionally biased region" description="Polar residues" evidence="1">
    <location>
        <begin position="142"/>
        <end position="154"/>
    </location>
</feature>